<proteinExistence type="predicted"/>
<dbReference type="AlphaFoldDB" id="S7T201"/>
<dbReference type="RefSeq" id="WP_020887964.1">
    <property type="nucleotide sequence ID" value="NZ_ATHI01000031.1"/>
</dbReference>
<feature type="signal peptide" evidence="4">
    <location>
        <begin position="1"/>
        <end position="22"/>
    </location>
</feature>
<dbReference type="PATRIC" id="fig|1121439.3.peg.2651"/>
<keyword evidence="4" id="KW-0732">Signal</keyword>
<keyword evidence="6" id="KW-1185">Reference proteome</keyword>
<dbReference type="InterPro" id="IPR050465">
    <property type="entry name" value="UPF0194_transport"/>
</dbReference>
<dbReference type="OrthoDB" id="9784484at2"/>
<dbReference type="PANTHER" id="PTHR32347:SF27">
    <property type="entry name" value="RND EFFLUX PUMP MEMBRANE FUSION PROTEIN BARREL-SANDWICH DOMAIN-CONTAINING PROTEIN"/>
    <property type="match status" value="1"/>
</dbReference>
<evidence type="ECO:0000256" key="4">
    <source>
        <dbReference type="SAM" id="SignalP"/>
    </source>
</evidence>
<organism evidence="5 6">
    <name type="scientific">Alkalidesulfovibrio alkalitolerans DSM 16529</name>
    <dbReference type="NCBI Taxonomy" id="1121439"/>
    <lineage>
        <taxon>Bacteria</taxon>
        <taxon>Pseudomonadati</taxon>
        <taxon>Thermodesulfobacteriota</taxon>
        <taxon>Desulfovibrionia</taxon>
        <taxon>Desulfovibrionales</taxon>
        <taxon>Desulfovibrionaceae</taxon>
        <taxon>Alkalidesulfovibrio</taxon>
    </lineage>
</organism>
<dbReference type="eggNOG" id="COG0845">
    <property type="taxonomic scope" value="Bacteria"/>
</dbReference>
<sequence>MKPGRIVFFALLAALIALGAHFAGLFSSQEESKAQQPSFIAAIPKDTHAWIVAPGRVEPISEELRLGFDTPGILAAVHVEEGDSVSKGAVLAELVNAEHLARLDAATARVAAAKAEVQRTMSGSRPEEKREALAALEQAETVMRIARIEAERRASLLAQGLVDQETADRAARDYETAAAEHEMRRQQLLARDRGRREDIVIALSTLEAAQNEEAEARALLDKTRIHAPKGGNVLKIHRRAGEMVSVFFDSPVLTVGDISTLRLRVEVDERDVGRLRLGQRAYATAEGFGDARFWGTITRIGGLMGRKTVHSDSPSERKDTKVLETLVTLDEHPTLPVGLRMEVYIEDNR</sequence>
<keyword evidence="2 3" id="KW-0175">Coiled coil</keyword>
<feature type="chain" id="PRO_5004544354" evidence="4">
    <location>
        <begin position="23"/>
        <end position="349"/>
    </location>
</feature>
<dbReference type="STRING" id="1121439.dsat_1267"/>
<evidence type="ECO:0000256" key="2">
    <source>
        <dbReference type="ARBA" id="ARBA00023054"/>
    </source>
</evidence>
<feature type="coiled-coil region" evidence="3">
    <location>
        <begin position="96"/>
        <end position="226"/>
    </location>
</feature>
<evidence type="ECO:0000313" key="5">
    <source>
        <dbReference type="EMBL" id="EPR30545.1"/>
    </source>
</evidence>
<evidence type="ECO:0000313" key="6">
    <source>
        <dbReference type="Proteomes" id="UP000014975"/>
    </source>
</evidence>
<accession>S7T201</accession>
<dbReference type="SUPFAM" id="SSF111369">
    <property type="entry name" value="HlyD-like secretion proteins"/>
    <property type="match status" value="2"/>
</dbReference>
<gene>
    <name evidence="5" type="ORF">dsat_1267</name>
</gene>
<evidence type="ECO:0000256" key="1">
    <source>
        <dbReference type="ARBA" id="ARBA00004196"/>
    </source>
</evidence>
<dbReference type="Proteomes" id="UP000014975">
    <property type="component" value="Unassembled WGS sequence"/>
</dbReference>
<dbReference type="GO" id="GO:0030313">
    <property type="term" value="C:cell envelope"/>
    <property type="evidence" value="ECO:0007669"/>
    <property type="project" value="UniProtKB-SubCell"/>
</dbReference>
<dbReference type="PANTHER" id="PTHR32347">
    <property type="entry name" value="EFFLUX SYSTEM COMPONENT YKNX-RELATED"/>
    <property type="match status" value="1"/>
</dbReference>
<protein>
    <submittedName>
        <fullName evidence="5">Secretion protein HlyD family protein</fullName>
    </submittedName>
</protein>
<comment type="subcellular location">
    <subcellularLocation>
        <location evidence="1">Cell envelope</location>
    </subcellularLocation>
</comment>
<dbReference type="Gene3D" id="2.40.30.170">
    <property type="match status" value="1"/>
</dbReference>
<reference evidence="5 6" key="1">
    <citation type="journal article" date="2013" name="Genome Announc.">
        <title>Draft genome sequences for three mercury-methylating, sulfate-reducing bacteria.</title>
        <authorList>
            <person name="Brown S.D."/>
            <person name="Hurt R.A.Jr."/>
            <person name="Gilmour C.C."/>
            <person name="Elias D.A."/>
        </authorList>
    </citation>
    <scope>NUCLEOTIDE SEQUENCE [LARGE SCALE GENOMIC DNA]</scope>
    <source>
        <strain evidence="5 6">DSM 16529</strain>
    </source>
</reference>
<dbReference type="EMBL" id="ATHI01000031">
    <property type="protein sequence ID" value="EPR30545.1"/>
    <property type="molecule type" value="Genomic_DNA"/>
</dbReference>
<dbReference type="Gene3D" id="2.40.50.100">
    <property type="match status" value="1"/>
</dbReference>
<name>S7T201_9BACT</name>
<evidence type="ECO:0000256" key="3">
    <source>
        <dbReference type="SAM" id="Coils"/>
    </source>
</evidence>
<comment type="caution">
    <text evidence="5">The sequence shown here is derived from an EMBL/GenBank/DDBJ whole genome shotgun (WGS) entry which is preliminary data.</text>
</comment>